<evidence type="ECO:0000313" key="2">
    <source>
        <dbReference type="EMBL" id="CAE0557540.1"/>
    </source>
</evidence>
<protein>
    <submittedName>
        <fullName evidence="2">Uncharacterized protein</fullName>
    </submittedName>
</protein>
<sequence length="129" mass="13402">MMPEGLRSAGCAPRPGQEEHAVPLCDGEQLRRVDAFRQPNPAEEASQRLGLHSEEARLGAEGGAEGARLGRVPRTRHAGGTRPADSSPGARAEPRYVSASPATTSSCSASSSSQATSETKGATPPPEER</sequence>
<name>A0A7S3SKH7_EMIHU</name>
<gene>
    <name evidence="2" type="ORF">EHUX00137_LOCUS22452</name>
</gene>
<proteinExistence type="predicted"/>
<dbReference type="EMBL" id="HBIR01029046">
    <property type="protein sequence ID" value="CAE0557540.1"/>
    <property type="molecule type" value="Transcribed_RNA"/>
</dbReference>
<evidence type="ECO:0000256" key="1">
    <source>
        <dbReference type="SAM" id="MobiDB-lite"/>
    </source>
</evidence>
<feature type="region of interest" description="Disordered" evidence="1">
    <location>
        <begin position="1"/>
        <end position="129"/>
    </location>
</feature>
<feature type="compositionally biased region" description="Low complexity" evidence="1">
    <location>
        <begin position="98"/>
        <end position="119"/>
    </location>
</feature>
<organism evidence="2">
    <name type="scientific">Emiliania huxleyi</name>
    <name type="common">Coccolithophore</name>
    <name type="synonym">Pontosphaera huxleyi</name>
    <dbReference type="NCBI Taxonomy" id="2903"/>
    <lineage>
        <taxon>Eukaryota</taxon>
        <taxon>Haptista</taxon>
        <taxon>Haptophyta</taxon>
        <taxon>Prymnesiophyceae</taxon>
        <taxon>Isochrysidales</taxon>
        <taxon>Noelaerhabdaceae</taxon>
        <taxon>Emiliania</taxon>
    </lineage>
</organism>
<accession>A0A7S3SKH7</accession>
<reference evidence="2" key="1">
    <citation type="submission" date="2021-01" db="EMBL/GenBank/DDBJ databases">
        <authorList>
            <person name="Corre E."/>
            <person name="Pelletier E."/>
            <person name="Niang G."/>
            <person name="Scheremetjew M."/>
            <person name="Finn R."/>
            <person name="Kale V."/>
            <person name="Holt S."/>
            <person name="Cochrane G."/>
            <person name="Meng A."/>
            <person name="Brown T."/>
            <person name="Cohen L."/>
        </authorList>
    </citation>
    <scope>NUCLEOTIDE SEQUENCE</scope>
    <source>
        <strain evidence="2">379</strain>
    </source>
</reference>
<dbReference type="AlphaFoldDB" id="A0A7S3SKH7"/>